<dbReference type="Pfam" id="PF13527">
    <property type="entry name" value="Acetyltransf_9"/>
    <property type="match status" value="1"/>
</dbReference>
<evidence type="ECO:0000259" key="3">
    <source>
        <dbReference type="PROSITE" id="PS51186"/>
    </source>
</evidence>
<evidence type="ECO:0000256" key="1">
    <source>
        <dbReference type="ARBA" id="ARBA00022679"/>
    </source>
</evidence>
<feature type="domain" description="N-acetyltransferase" evidence="3">
    <location>
        <begin position="7"/>
        <end position="155"/>
    </location>
</feature>
<dbReference type="SUPFAM" id="SSF55729">
    <property type="entry name" value="Acyl-CoA N-acyltransferases (Nat)"/>
    <property type="match status" value="1"/>
</dbReference>
<dbReference type="InterPro" id="IPR000182">
    <property type="entry name" value="GNAT_dom"/>
</dbReference>
<organism evidence="4 5">
    <name type="scientific">Bacillus salacetis</name>
    <dbReference type="NCBI Taxonomy" id="2315464"/>
    <lineage>
        <taxon>Bacteria</taxon>
        <taxon>Bacillati</taxon>
        <taxon>Bacillota</taxon>
        <taxon>Bacilli</taxon>
        <taxon>Bacillales</taxon>
        <taxon>Bacillaceae</taxon>
        <taxon>Bacillus</taxon>
    </lineage>
</organism>
<reference evidence="4 5" key="1">
    <citation type="submission" date="2018-09" db="EMBL/GenBank/DDBJ databases">
        <title>Bacillus saliacetes sp. nov., isolated from Thai shrimp paste (Ka-pi).</title>
        <authorList>
            <person name="Daroonpunt R."/>
            <person name="Tanasupawat S."/>
            <person name="Yiamsombut S."/>
        </authorList>
    </citation>
    <scope>NUCLEOTIDE SEQUENCE [LARGE SCALE GENOMIC DNA]</scope>
    <source>
        <strain evidence="4 5">SKP7-4</strain>
    </source>
</reference>
<dbReference type="InterPro" id="IPR016181">
    <property type="entry name" value="Acyl_CoA_acyltransferase"/>
</dbReference>
<sequence>MIGYKFVKGYRGNDILRESFNQLAYDTFGISFEKWYKLGFWTDKYEPYSYIDGDKVIANVSVNQIDLVIDGEHRKAIQIGTVMTHPDHRGKGLSAELMKKVMEDYQGADIAYLFANKTVLEYYPRFGFSPVGEHQPLLKLEAVRGKELPLKKLDGCLQEDIDFIYDLAQRRKPVSTKFSAAGNAELLMFYCTYAFPDDIYYCPEKEAVILMKVEGETMHLFDVICSKEIDIEELAAGLAPAEVKEVLFHFTVESTSDRLISVPFKGEEVMFVITAEGLVLPEIFKHPITSQA</sequence>
<comment type="caution">
    <text evidence="4">The sequence shown here is derived from an EMBL/GenBank/DDBJ whole genome shotgun (WGS) entry which is preliminary data.</text>
</comment>
<proteinExistence type="predicted"/>
<evidence type="ECO:0000313" key="5">
    <source>
        <dbReference type="Proteomes" id="UP000265801"/>
    </source>
</evidence>
<keyword evidence="5" id="KW-1185">Reference proteome</keyword>
<evidence type="ECO:0000313" key="4">
    <source>
        <dbReference type="EMBL" id="RIW39010.1"/>
    </source>
</evidence>
<dbReference type="EMBL" id="QXIR01000001">
    <property type="protein sequence ID" value="RIW39010.1"/>
    <property type="molecule type" value="Genomic_DNA"/>
</dbReference>
<dbReference type="PANTHER" id="PTHR43420">
    <property type="entry name" value="ACETYLTRANSFERASE"/>
    <property type="match status" value="1"/>
</dbReference>
<dbReference type="CDD" id="cd04301">
    <property type="entry name" value="NAT_SF"/>
    <property type="match status" value="1"/>
</dbReference>
<keyword evidence="2" id="KW-0012">Acyltransferase</keyword>
<dbReference type="GO" id="GO:0016747">
    <property type="term" value="F:acyltransferase activity, transferring groups other than amino-acyl groups"/>
    <property type="evidence" value="ECO:0007669"/>
    <property type="project" value="InterPro"/>
</dbReference>
<dbReference type="PROSITE" id="PS51186">
    <property type="entry name" value="GNAT"/>
    <property type="match status" value="1"/>
</dbReference>
<dbReference type="RefSeq" id="WP_119545073.1">
    <property type="nucleotide sequence ID" value="NZ_QXIR01000001.1"/>
</dbReference>
<accession>A0A3A1R7Z9</accession>
<dbReference type="Gene3D" id="3.40.630.30">
    <property type="match status" value="1"/>
</dbReference>
<dbReference type="OrthoDB" id="9804948at2"/>
<protein>
    <submittedName>
        <fullName evidence="4">GNAT family N-acetyltransferase</fullName>
    </submittedName>
</protein>
<evidence type="ECO:0000256" key="2">
    <source>
        <dbReference type="ARBA" id="ARBA00023315"/>
    </source>
</evidence>
<dbReference type="AlphaFoldDB" id="A0A3A1R7Z9"/>
<name>A0A3A1R7Z9_9BACI</name>
<gene>
    <name evidence="4" type="ORF">D3H55_01265</name>
</gene>
<dbReference type="PANTHER" id="PTHR43420:SF31">
    <property type="entry name" value="ACETYLTRANSFERASE"/>
    <property type="match status" value="1"/>
</dbReference>
<dbReference type="InterPro" id="IPR050680">
    <property type="entry name" value="YpeA/RimI_acetyltransf"/>
</dbReference>
<dbReference type="Proteomes" id="UP000265801">
    <property type="component" value="Unassembled WGS sequence"/>
</dbReference>
<keyword evidence="1 4" id="KW-0808">Transferase</keyword>